<dbReference type="Gene3D" id="3.40.50.12780">
    <property type="entry name" value="N-terminal domain of ligase-like"/>
    <property type="match status" value="1"/>
</dbReference>
<dbReference type="PANTHER" id="PTHR43845:SF1">
    <property type="entry name" value="BLR5969 PROTEIN"/>
    <property type="match status" value="1"/>
</dbReference>
<reference evidence="2 3" key="1">
    <citation type="journal article" date="2014" name="BMC Genomics">
        <title>Comparison of environmental and isolate Sulfobacillus genomes reveals diverse carbon, sulfur, nitrogen, and hydrogen metabolisms.</title>
        <authorList>
            <person name="Justice N.B."/>
            <person name="Norman A."/>
            <person name="Brown C.T."/>
            <person name="Singh A."/>
            <person name="Thomas B.C."/>
            <person name="Banfield J.F."/>
        </authorList>
    </citation>
    <scope>NUCLEOTIDE SEQUENCE [LARGE SCALE GENOMIC DNA]</scope>
    <source>
        <strain evidence="2">AMDSBA3</strain>
    </source>
</reference>
<organism evidence="2 3">
    <name type="scientific">Sulfobacillus acidophilus</name>
    <dbReference type="NCBI Taxonomy" id="53633"/>
    <lineage>
        <taxon>Bacteria</taxon>
        <taxon>Bacillati</taxon>
        <taxon>Bacillota</taxon>
        <taxon>Clostridia</taxon>
        <taxon>Eubacteriales</taxon>
        <taxon>Clostridiales Family XVII. Incertae Sedis</taxon>
        <taxon>Sulfobacillus</taxon>
    </lineage>
</organism>
<protein>
    <recommendedName>
        <fullName evidence="1">AMP-dependent ligase C-terminal domain-containing protein</fullName>
    </recommendedName>
</protein>
<feature type="domain" description="AMP-dependent ligase C-terminal" evidence="1">
    <location>
        <begin position="355"/>
        <end position="445"/>
    </location>
</feature>
<comment type="caution">
    <text evidence="2">The sequence shown here is derived from an EMBL/GenBank/DDBJ whole genome shotgun (WGS) entry which is preliminary data.</text>
</comment>
<name>A0A2T2WL06_9FIRM</name>
<dbReference type="InterPro" id="IPR028154">
    <property type="entry name" value="AMP-dep_Lig_C"/>
</dbReference>
<dbReference type="AlphaFoldDB" id="A0A2T2WL06"/>
<dbReference type="SUPFAM" id="SSF56801">
    <property type="entry name" value="Acetyl-CoA synthetase-like"/>
    <property type="match status" value="1"/>
</dbReference>
<dbReference type="InterPro" id="IPR042099">
    <property type="entry name" value="ANL_N_sf"/>
</dbReference>
<dbReference type="Proteomes" id="UP000241848">
    <property type="component" value="Unassembled WGS sequence"/>
</dbReference>
<gene>
    <name evidence="2" type="ORF">C7B45_04690</name>
</gene>
<accession>A0A2T2WL06</accession>
<dbReference type="Gene3D" id="3.30.300.30">
    <property type="match status" value="1"/>
</dbReference>
<dbReference type="EMBL" id="PXYV01000010">
    <property type="protein sequence ID" value="PSR22921.1"/>
    <property type="molecule type" value="Genomic_DNA"/>
</dbReference>
<evidence type="ECO:0000313" key="3">
    <source>
        <dbReference type="Proteomes" id="UP000241848"/>
    </source>
</evidence>
<dbReference type="Pfam" id="PF14535">
    <property type="entry name" value="AMP-binding_C_2"/>
    <property type="match status" value="1"/>
</dbReference>
<dbReference type="InterPro" id="IPR045851">
    <property type="entry name" value="AMP-bd_C_sf"/>
</dbReference>
<dbReference type="PANTHER" id="PTHR43845">
    <property type="entry name" value="BLR5969 PROTEIN"/>
    <property type="match status" value="1"/>
</dbReference>
<sequence>MKGAFAMKSYWDQTIQTMRPEEVRERQLKLLRRQIQYVYDRAPFYRDLYDRHGLKPHQIQTWDDFRKRVPVFHKDDLRDYQKRTGDPFSGLLCVPRSQLVGLWTSSGTTGLPTLGAYTRTDMATAIEYMTRSYWDAGVRPGQRAFLININFHWLMPLTWGMSRRLGLRPLLFDFGHAMMAERIAQWILDYRPDVIPSITTELATLVPVALRKMGYDPAGVLQDVKMITTMGEALTDTARSNLQLEWGGVTVRDGAGCGEGYVWMFEGSCEHPGAHYWGDIGYVEVLDPDTGEITGEPVGRGELVASNLLVQGVPYVRFGTEDYVEIYDDHCERMGHPYGRILGRSNWRVRVRGEDFLPYDVENVIQRYPETRKAEFFITREAEMQDTLTVSIAYDRDLTRDPDKLLQSLSHALENELRVPVAITWVQPSEIPRPVPHKLQKFVDRSKNH</sequence>
<proteinExistence type="predicted"/>
<evidence type="ECO:0000313" key="2">
    <source>
        <dbReference type="EMBL" id="PSR22921.1"/>
    </source>
</evidence>
<evidence type="ECO:0000259" key="1">
    <source>
        <dbReference type="Pfam" id="PF14535"/>
    </source>
</evidence>